<sequence>MKTLTAILALATPFAAMAEERTVEASFYCFKYAPGAETIQVTDGQSEKALRLSTANIIGAVPLKVKDDEAVIQGGDKASPAARVKIPKRFNKALVVLVPAPSGSAEKYRAFAIDFGRDRFRPGTYRMVNISKKAVRGAIGKSYAEVKSGDTADIELQGDEGATQGVKFEFHEGGKWNRLTETRAAVRRDRRWLVLVHEDPVTQRMNLRSIPDREIRPTPPPVTTAALAE</sequence>
<proteinExistence type="predicted"/>
<comment type="caution">
    <text evidence="2">The sequence shown here is derived from an EMBL/GenBank/DDBJ whole genome shotgun (WGS) entry which is preliminary data.</text>
</comment>
<protein>
    <submittedName>
        <fullName evidence="2">Uncharacterized protein</fullName>
    </submittedName>
</protein>
<dbReference type="RefSeq" id="WP_264514303.1">
    <property type="nucleotide sequence ID" value="NZ_JAPDDR010000007.1"/>
</dbReference>
<feature type="signal peptide" evidence="1">
    <location>
        <begin position="1"/>
        <end position="18"/>
    </location>
</feature>
<gene>
    <name evidence="2" type="ORF">OJ996_14365</name>
</gene>
<name>A0ABT3G4L7_9BACT</name>
<dbReference type="EMBL" id="JAPDDR010000007">
    <property type="protein sequence ID" value="MCW1914768.1"/>
    <property type="molecule type" value="Genomic_DNA"/>
</dbReference>
<keyword evidence="3" id="KW-1185">Reference proteome</keyword>
<keyword evidence="1" id="KW-0732">Signal</keyword>
<organism evidence="2 3">
    <name type="scientific">Luteolibacter rhizosphaerae</name>
    <dbReference type="NCBI Taxonomy" id="2989719"/>
    <lineage>
        <taxon>Bacteria</taxon>
        <taxon>Pseudomonadati</taxon>
        <taxon>Verrucomicrobiota</taxon>
        <taxon>Verrucomicrobiia</taxon>
        <taxon>Verrucomicrobiales</taxon>
        <taxon>Verrucomicrobiaceae</taxon>
        <taxon>Luteolibacter</taxon>
    </lineage>
</organism>
<reference evidence="2" key="1">
    <citation type="submission" date="2022-10" db="EMBL/GenBank/DDBJ databases">
        <title>Luteolibacter sp. GHJ8, whole genome shotgun sequencing project.</title>
        <authorList>
            <person name="Zhao G."/>
            <person name="Shen L."/>
        </authorList>
    </citation>
    <scope>NUCLEOTIDE SEQUENCE</scope>
    <source>
        <strain evidence="2">GHJ8</strain>
    </source>
</reference>
<accession>A0ABT3G4L7</accession>
<evidence type="ECO:0000256" key="1">
    <source>
        <dbReference type="SAM" id="SignalP"/>
    </source>
</evidence>
<dbReference type="Proteomes" id="UP001165653">
    <property type="component" value="Unassembled WGS sequence"/>
</dbReference>
<evidence type="ECO:0000313" key="3">
    <source>
        <dbReference type="Proteomes" id="UP001165653"/>
    </source>
</evidence>
<feature type="chain" id="PRO_5047019005" evidence="1">
    <location>
        <begin position="19"/>
        <end position="229"/>
    </location>
</feature>
<evidence type="ECO:0000313" key="2">
    <source>
        <dbReference type="EMBL" id="MCW1914768.1"/>
    </source>
</evidence>